<organism evidence="5 6">
    <name type="scientific">Candidatus Chloroploca asiatica</name>
    <dbReference type="NCBI Taxonomy" id="1506545"/>
    <lineage>
        <taxon>Bacteria</taxon>
        <taxon>Bacillati</taxon>
        <taxon>Chloroflexota</taxon>
        <taxon>Chloroflexia</taxon>
        <taxon>Chloroflexales</taxon>
        <taxon>Chloroflexineae</taxon>
        <taxon>Oscillochloridaceae</taxon>
        <taxon>Candidatus Chloroploca</taxon>
    </lineage>
</organism>
<comment type="caution">
    <text evidence="5">The sequence shown here is derived from an EMBL/GenBank/DDBJ whole genome shotgun (WGS) entry which is preliminary data.</text>
</comment>
<dbReference type="RefSeq" id="WP_245860153.1">
    <property type="nucleotide sequence ID" value="NZ_LYXE01000009.1"/>
</dbReference>
<keyword evidence="2 5" id="KW-0418">Kinase</keyword>
<name>A0A2H3L7V0_9CHLR</name>
<dbReference type="PANTHER" id="PTHR24421">
    <property type="entry name" value="NITRATE/NITRITE SENSOR PROTEIN NARX-RELATED"/>
    <property type="match status" value="1"/>
</dbReference>
<dbReference type="InterPro" id="IPR011712">
    <property type="entry name" value="Sig_transdc_His_kin_sub3_dim/P"/>
</dbReference>
<dbReference type="GO" id="GO:0046983">
    <property type="term" value="F:protein dimerization activity"/>
    <property type="evidence" value="ECO:0007669"/>
    <property type="project" value="InterPro"/>
</dbReference>
<dbReference type="GO" id="GO:0000155">
    <property type="term" value="F:phosphorelay sensor kinase activity"/>
    <property type="evidence" value="ECO:0007669"/>
    <property type="project" value="InterPro"/>
</dbReference>
<dbReference type="SMART" id="SM00065">
    <property type="entry name" value="GAF"/>
    <property type="match status" value="3"/>
</dbReference>
<dbReference type="EMBL" id="LYXE01000009">
    <property type="protein sequence ID" value="PDW01288.1"/>
    <property type="molecule type" value="Genomic_DNA"/>
</dbReference>
<dbReference type="Pfam" id="PF13185">
    <property type="entry name" value="GAF_2"/>
    <property type="match status" value="1"/>
</dbReference>
<keyword evidence="6" id="KW-1185">Reference proteome</keyword>
<sequence>MQNQSSETHNQLDPMSHLPLGDLLALGSHLRIDDTPESLLHDVAESLCRVVGSPLVYVRLRNLETDAFETVACVGTAPEQAALLRKTVVAPSTYQALLIPLYQVSESFLLKPGTHALVHPEELQLDGATLLVPLRGRGTRLIGVVSIVLPTPEHTINANVVLVIEAITRQAAMAVENVRLAERSARLLAKEQLLAALGRDLSTTLDRPTILRRTVERIGTAFGSGSLALLGADGTLEVIAAVTHEQALVGRHFSLGEGMIGRVAVQGQAYLSNDTVGEPGFAPPDPGARSSIVVPLLSGGHVIGTLNVGARHPNAFTYEEVDLLEAIAAQVSGPITSAQLYAEAQSLAEQVQRRADQLAVLNMIARIASGSLEQTQSLPQVTAQIQQGFGYPQVDLFLIDEETSELVLIASEGRLTALMAGYRQHLNLGLIGRAARQGKSLCFANASEDPDFLGLAEREATCAELIVPIIASGRVLGLINLDSPDSHAFSEEDMHLIETVADILAGTVENVHLYRRAQAAAVLEERNRLARELHDSVTQQLFSMTLTSQAARAQLERNPQRVALQLERLQETSAAALAEMRALIFQLRPPALRDQGLVAALQQHAQMLSRREGIAIGLTVVGDERLARNLEQPLYRIVQEALNNVIKHASATHVKVVLEFTTEHVKVRITDNGTGFDLASLPTGHGGHLGVLSMRERAIELGGSMDLHSTLGVGTEVLVRVPRVRERKEP</sequence>
<dbReference type="InterPro" id="IPR029016">
    <property type="entry name" value="GAF-like_dom_sf"/>
</dbReference>
<dbReference type="PROSITE" id="PS50109">
    <property type="entry name" value="HIS_KIN"/>
    <property type="match status" value="1"/>
</dbReference>
<keyword evidence="3" id="KW-0902">Two-component regulatory system</keyword>
<dbReference type="Pfam" id="PF01590">
    <property type="entry name" value="GAF"/>
    <property type="match status" value="1"/>
</dbReference>
<dbReference type="InterPro" id="IPR050482">
    <property type="entry name" value="Sensor_HK_TwoCompSys"/>
</dbReference>
<dbReference type="SUPFAM" id="SSF55874">
    <property type="entry name" value="ATPase domain of HSP90 chaperone/DNA topoisomerase II/histidine kinase"/>
    <property type="match status" value="1"/>
</dbReference>
<dbReference type="CDD" id="cd16917">
    <property type="entry name" value="HATPase_UhpB-NarQ-NarX-like"/>
    <property type="match status" value="1"/>
</dbReference>
<dbReference type="Gene3D" id="1.20.5.1930">
    <property type="match status" value="1"/>
</dbReference>
<dbReference type="InterPro" id="IPR003594">
    <property type="entry name" value="HATPase_dom"/>
</dbReference>
<evidence type="ECO:0000256" key="2">
    <source>
        <dbReference type="ARBA" id="ARBA00022777"/>
    </source>
</evidence>
<evidence type="ECO:0000259" key="4">
    <source>
        <dbReference type="PROSITE" id="PS50109"/>
    </source>
</evidence>
<dbReference type="SMART" id="SM00387">
    <property type="entry name" value="HATPase_c"/>
    <property type="match status" value="1"/>
</dbReference>
<protein>
    <submittedName>
        <fullName evidence="5">Histidine kinase</fullName>
    </submittedName>
</protein>
<evidence type="ECO:0000256" key="3">
    <source>
        <dbReference type="ARBA" id="ARBA00023012"/>
    </source>
</evidence>
<gene>
    <name evidence="5" type="ORF">A9Q02_07600</name>
</gene>
<dbReference type="InterPro" id="IPR003018">
    <property type="entry name" value="GAF"/>
</dbReference>
<dbReference type="PANTHER" id="PTHR24421:SF61">
    <property type="entry name" value="OXYGEN SENSOR HISTIDINE KINASE NREB"/>
    <property type="match status" value="1"/>
</dbReference>
<evidence type="ECO:0000313" key="6">
    <source>
        <dbReference type="Proteomes" id="UP000220922"/>
    </source>
</evidence>
<dbReference type="AlphaFoldDB" id="A0A2H3L7V0"/>
<reference evidence="5 6" key="1">
    <citation type="submission" date="2016-05" db="EMBL/GenBank/DDBJ databases">
        <authorList>
            <person name="Lavstsen T."/>
            <person name="Jespersen J.S."/>
        </authorList>
    </citation>
    <scope>NUCLEOTIDE SEQUENCE [LARGE SCALE GENOMIC DNA]</scope>
    <source>
        <strain evidence="5 6">B7-9</strain>
    </source>
</reference>
<dbReference type="InterPro" id="IPR005467">
    <property type="entry name" value="His_kinase_dom"/>
</dbReference>
<accession>A0A2H3L7V0</accession>
<dbReference type="Pfam" id="PF07730">
    <property type="entry name" value="HisKA_3"/>
    <property type="match status" value="1"/>
</dbReference>
<dbReference type="Proteomes" id="UP000220922">
    <property type="component" value="Unassembled WGS sequence"/>
</dbReference>
<keyword evidence="1" id="KW-0808">Transferase</keyword>
<dbReference type="Gene3D" id="3.30.565.10">
    <property type="entry name" value="Histidine kinase-like ATPase, C-terminal domain"/>
    <property type="match status" value="1"/>
</dbReference>
<dbReference type="SUPFAM" id="SSF55781">
    <property type="entry name" value="GAF domain-like"/>
    <property type="match status" value="3"/>
</dbReference>
<evidence type="ECO:0000256" key="1">
    <source>
        <dbReference type="ARBA" id="ARBA00022679"/>
    </source>
</evidence>
<dbReference type="Gene3D" id="3.30.450.40">
    <property type="match status" value="3"/>
</dbReference>
<proteinExistence type="predicted"/>
<feature type="domain" description="Histidine kinase" evidence="4">
    <location>
        <begin position="528"/>
        <end position="725"/>
    </location>
</feature>
<dbReference type="InterPro" id="IPR036890">
    <property type="entry name" value="HATPase_C_sf"/>
</dbReference>
<evidence type="ECO:0000313" key="5">
    <source>
        <dbReference type="EMBL" id="PDW01288.1"/>
    </source>
</evidence>
<dbReference type="GO" id="GO:0016020">
    <property type="term" value="C:membrane"/>
    <property type="evidence" value="ECO:0007669"/>
    <property type="project" value="InterPro"/>
</dbReference>
<dbReference type="Pfam" id="PF02518">
    <property type="entry name" value="HATPase_c"/>
    <property type="match status" value="1"/>
</dbReference>